<dbReference type="Proteomes" id="UP000034846">
    <property type="component" value="Unassembled WGS sequence"/>
</dbReference>
<gene>
    <name evidence="1" type="ORF">UY72_C0007G0018</name>
</gene>
<protein>
    <submittedName>
        <fullName evidence="1">Uncharacterized protein</fullName>
    </submittedName>
</protein>
<name>A0A0G1XI62_9BACT</name>
<organism evidence="1 2">
    <name type="scientific">Candidatus Uhrbacteria bacterium GW2011_GWD2_52_7</name>
    <dbReference type="NCBI Taxonomy" id="1618989"/>
    <lineage>
        <taxon>Bacteria</taxon>
        <taxon>Candidatus Uhriibacteriota</taxon>
    </lineage>
</organism>
<evidence type="ECO:0000313" key="2">
    <source>
        <dbReference type="Proteomes" id="UP000034846"/>
    </source>
</evidence>
<proteinExistence type="predicted"/>
<accession>A0A0G1XI62</accession>
<reference evidence="1 2" key="1">
    <citation type="journal article" date="2015" name="Nature">
        <title>rRNA introns, odd ribosomes, and small enigmatic genomes across a large radiation of phyla.</title>
        <authorList>
            <person name="Brown C.T."/>
            <person name="Hug L.A."/>
            <person name="Thomas B.C."/>
            <person name="Sharon I."/>
            <person name="Castelle C.J."/>
            <person name="Singh A."/>
            <person name="Wilkins M.J."/>
            <person name="Williams K.H."/>
            <person name="Banfield J.F."/>
        </authorList>
    </citation>
    <scope>NUCLEOTIDE SEQUENCE [LARGE SCALE GENOMIC DNA]</scope>
</reference>
<dbReference type="Gene3D" id="2.30.130.30">
    <property type="entry name" value="Hypothetical protein"/>
    <property type="match status" value="1"/>
</dbReference>
<dbReference type="EMBL" id="LCRD01000007">
    <property type="protein sequence ID" value="KKW30621.1"/>
    <property type="molecule type" value="Genomic_DNA"/>
</dbReference>
<comment type="caution">
    <text evidence="1">The sequence shown here is derived from an EMBL/GenBank/DDBJ whole genome shotgun (WGS) entry which is preliminary data.</text>
</comment>
<evidence type="ECO:0000313" key="1">
    <source>
        <dbReference type="EMBL" id="KKW30621.1"/>
    </source>
</evidence>
<sequence length="64" mass="7438">MTSYESHLQPKPFDEIKAGLRTYEIALNDEDHRAILPGDEIVFKRRHELTEELTVVPEFATSPR</sequence>
<dbReference type="InterPro" id="IPR015947">
    <property type="entry name" value="PUA-like_sf"/>
</dbReference>
<dbReference type="AlphaFoldDB" id="A0A0G1XI62"/>
<dbReference type="SUPFAM" id="SSF88697">
    <property type="entry name" value="PUA domain-like"/>
    <property type="match status" value="1"/>
</dbReference>